<reference evidence="4" key="1">
    <citation type="submission" date="2013-02" db="EMBL/GenBank/DDBJ databases">
        <authorList>
            <consortium name="The Broad Institute Genome Sequencing Platform"/>
            <person name="Cuomo C."/>
            <person name="Becnel J."/>
            <person name="Sanscrainte N."/>
            <person name="Walker B."/>
            <person name="Young S.K."/>
            <person name="Zeng Q."/>
            <person name="Gargeya S."/>
            <person name="Fitzgerald M."/>
            <person name="Haas B."/>
            <person name="Abouelleil A."/>
            <person name="Alvarado L."/>
            <person name="Arachchi H.M."/>
            <person name="Berlin A.M."/>
            <person name="Chapman S.B."/>
            <person name="Dewar J."/>
            <person name="Goldberg J."/>
            <person name="Griggs A."/>
            <person name="Gujja S."/>
            <person name="Hansen M."/>
            <person name="Howarth C."/>
            <person name="Imamovic A."/>
            <person name="Larimer J."/>
            <person name="McCowan C."/>
            <person name="Murphy C."/>
            <person name="Neiman D."/>
            <person name="Pearson M."/>
            <person name="Priest M."/>
            <person name="Roberts A."/>
            <person name="Saif S."/>
            <person name="Shea T."/>
            <person name="Sisk P."/>
            <person name="Sykes S."/>
            <person name="Wortman J."/>
            <person name="Nusbaum C."/>
            <person name="Birren B."/>
        </authorList>
    </citation>
    <scope>NUCLEOTIDE SEQUENCE [LARGE SCALE GENOMIC DNA]</scope>
    <source>
        <strain evidence="4">PRA339</strain>
    </source>
</reference>
<evidence type="ECO:0000313" key="4">
    <source>
        <dbReference type="Proteomes" id="UP000030655"/>
    </source>
</evidence>
<evidence type="ECO:0000259" key="2">
    <source>
        <dbReference type="Pfam" id="PF03234"/>
    </source>
</evidence>
<feature type="compositionally biased region" description="Basic and acidic residues" evidence="1">
    <location>
        <begin position="22"/>
        <end position="40"/>
    </location>
</feature>
<dbReference type="HOGENOM" id="CLU_113437_0_0_1"/>
<gene>
    <name evidence="3" type="ORF">H312_02276</name>
</gene>
<keyword evidence="4" id="KW-1185">Reference proteome</keyword>
<evidence type="ECO:0000256" key="1">
    <source>
        <dbReference type="SAM" id="MobiDB-lite"/>
    </source>
</evidence>
<dbReference type="Proteomes" id="UP000030655">
    <property type="component" value="Unassembled WGS sequence"/>
</dbReference>
<accession>A0A059EZ24</accession>
<evidence type="ECO:0000313" key="3">
    <source>
        <dbReference type="EMBL" id="KCZ80308.1"/>
    </source>
</evidence>
<feature type="domain" description="Cdc37 N-terminal" evidence="2">
    <location>
        <begin position="4"/>
        <end position="87"/>
    </location>
</feature>
<dbReference type="VEuPathDB" id="MicrosporidiaDB:H312_02276"/>
<organism evidence="3 4">
    <name type="scientific">Anncaliia algerae PRA339</name>
    <dbReference type="NCBI Taxonomy" id="1288291"/>
    <lineage>
        <taxon>Eukaryota</taxon>
        <taxon>Fungi</taxon>
        <taxon>Fungi incertae sedis</taxon>
        <taxon>Microsporidia</taxon>
        <taxon>Tubulinosematoidea</taxon>
        <taxon>Tubulinosematidae</taxon>
        <taxon>Anncaliia</taxon>
    </lineage>
</organism>
<dbReference type="EMBL" id="KK365188">
    <property type="protein sequence ID" value="KCZ80308.1"/>
    <property type="molecule type" value="Genomic_DNA"/>
</dbReference>
<dbReference type="AlphaFoldDB" id="A0A059EZ24"/>
<name>A0A059EZ24_9MICR</name>
<feature type="region of interest" description="Disordered" evidence="1">
    <location>
        <begin position="1"/>
        <end position="40"/>
    </location>
</feature>
<dbReference type="GO" id="GO:0019901">
    <property type="term" value="F:protein kinase binding"/>
    <property type="evidence" value="ECO:0007669"/>
    <property type="project" value="InterPro"/>
</dbReference>
<reference evidence="3 4" key="2">
    <citation type="submission" date="2014-03" db="EMBL/GenBank/DDBJ databases">
        <title>The Genome Sequence of Anncaliia algerae insect isolate PRA339.</title>
        <authorList>
            <consortium name="The Broad Institute Genome Sequencing Platform"/>
            <consortium name="The Broad Institute Genome Sequencing Center for Infectious Disease"/>
            <person name="Cuomo C."/>
            <person name="Becnel J."/>
            <person name="Sanscrainte N."/>
            <person name="Walker B."/>
            <person name="Young S.K."/>
            <person name="Zeng Q."/>
            <person name="Gargeya S."/>
            <person name="Fitzgerald M."/>
            <person name="Haas B."/>
            <person name="Abouelleil A."/>
            <person name="Alvarado L."/>
            <person name="Arachchi H.M."/>
            <person name="Berlin A.M."/>
            <person name="Chapman S.B."/>
            <person name="Dewar J."/>
            <person name="Goldberg J."/>
            <person name="Griggs A."/>
            <person name="Gujja S."/>
            <person name="Hansen M."/>
            <person name="Howarth C."/>
            <person name="Imamovic A."/>
            <person name="Larimer J."/>
            <person name="McCowan C."/>
            <person name="Murphy C."/>
            <person name="Neiman D."/>
            <person name="Pearson M."/>
            <person name="Priest M."/>
            <person name="Roberts A."/>
            <person name="Saif S."/>
            <person name="Shea T."/>
            <person name="Sisk P."/>
            <person name="Sykes S."/>
            <person name="Wortman J."/>
            <person name="Nusbaum C."/>
            <person name="Birren B."/>
        </authorList>
    </citation>
    <scope>NUCLEOTIDE SEQUENCE [LARGE SCALE GENOMIC DNA]</scope>
    <source>
        <strain evidence="3 4">PRA339</strain>
    </source>
</reference>
<sequence>MVSDYSKFKDLDSSDSLSDPHPNIDTKEWKKMRERQKQERKQQLHKELQILERKKFKTAEELQRINKITIELKPKFVEVEVSTHIAENEEDYFEPLLFLMTHNSLQDFISFIEVNSFDLCKFEEFCLFNLSENIKDNNIEESKLLCKIALYFRYTIRSGKSFIKKLNSALNDEKVYAEFEKEVDSFYLKSKECILNVKKE</sequence>
<dbReference type="STRING" id="1288291.A0A059EZ24"/>
<dbReference type="OrthoDB" id="440202at2759"/>
<proteinExistence type="predicted"/>
<dbReference type="Pfam" id="PF03234">
    <property type="entry name" value="CDC37_N"/>
    <property type="match status" value="1"/>
</dbReference>
<feature type="compositionally biased region" description="Basic and acidic residues" evidence="1">
    <location>
        <begin position="1"/>
        <end position="12"/>
    </location>
</feature>
<protein>
    <recommendedName>
        <fullName evidence="2">Cdc37 N-terminal domain-containing protein</fullName>
    </recommendedName>
</protein>
<dbReference type="InterPro" id="IPR013855">
    <property type="entry name" value="Cdc37_N_dom"/>
</dbReference>